<keyword evidence="1" id="KW-1133">Transmembrane helix</keyword>
<sequence length="121" mass="13386">MNNMLAKAKISQKRLIIYILIIILMVVGNIYIFQKNSGSNINEMDSAMMNMPLNGEGIVDYLLPVAGEEASQPSEKEISSPVEHDLFTNLKKIGDWPIIPKNVGKADPFAPLAELVKEEGE</sequence>
<evidence type="ECO:0000313" key="2">
    <source>
        <dbReference type="EMBL" id="OGG86684.1"/>
    </source>
</evidence>
<keyword evidence="1" id="KW-0472">Membrane</keyword>
<dbReference type="Proteomes" id="UP000179136">
    <property type="component" value="Unassembled WGS sequence"/>
</dbReference>
<evidence type="ECO:0000256" key="1">
    <source>
        <dbReference type="SAM" id="Phobius"/>
    </source>
</evidence>
<evidence type="ECO:0000313" key="3">
    <source>
        <dbReference type="Proteomes" id="UP000179136"/>
    </source>
</evidence>
<organism evidence="2 3">
    <name type="scientific">Candidatus Kuenenbacteria bacterium RIFCSPHIGHO2_02_FULL_39_13</name>
    <dbReference type="NCBI Taxonomy" id="1798561"/>
    <lineage>
        <taxon>Bacteria</taxon>
        <taxon>Candidatus Kueneniibacteriota</taxon>
    </lineage>
</organism>
<name>A0A1F6FLE0_9BACT</name>
<proteinExistence type="predicted"/>
<dbReference type="STRING" id="1798561.A3B87_02535"/>
<keyword evidence="1" id="KW-0812">Transmembrane</keyword>
<feature type="transmembrane region" description="Helical" evidence="1">
    <location>
        <begin position="15"/>
        <end position="33"/>
    </location>
</feature>
<dbReference type="AlphaFoldDB" id="A0A1F6FLE0"/>
<protein>
    <submittedName>
        <fullName evidence="2">Uncharacterized protein</fullName>
    </submittedName>
</protein>
<reference evidence="2 3" key="1">
    <citation type="journal article" date="2016" name="Nat. Commun.">
        <title>Thousands of microbial genomes shed light on interconnected biogeochemical processes in an aquifer system.</title>
        <authorList>
            <person name="Anantharaman K."/>
            <person name="Brown C.T."/>
            <person name="Hug L.A."/>
            <person name="Sharon I."/>
            <person name="Castelle C.J."/>
            <person name="Probst A.J."/>
            <person name="Thomas B.C."/>
            <person name="Singh A."/>
            <person name="Wilkins M.J."/>
            <person name="Karaoz U."/>
            <person name="Brodie E.L."/>
            <person name="Williams K.H."/>
            <person name="Hubbard S.S."/>
            <person name="Banfield J.F."/>
        </authorList>
    </citation>
    <scope>NUCLEOTIDE SEQUENCE [LARGE SCALE GENOMIC DNA]</scope>
</reference>
<comment type="caution">
    <text evidence="2">The sequence shown here is derived from an EMBL/GenBank/DDBJ whole genome shotgun (WGS) entry which is preliminary data.</text>
</comment>
<dbReference type="EMBL" id="MFMW01000029">
    <property type="protein sequence ID" value="OGG86684.1"/>
    <property type="molecule type" value="Genomic_DNA"/>
</dbReference>
<accession>A0A1F6FLE0</accession>
<gene>
    <name evidence="2" type="ORF">A3B87_02535</name>
</gene>